<dbReference type="Gene3D" id="3.20.20.370">
    <property type="entry name" value="Glycoside hydrolase/deacetylase"/>
    <property type="match status" value="1"/>
</dbReference>
<dbReference type="AlphaFoldDB" id="A0A7Y9JME6"/>
<dbReference type="CDD" id="cd10917">
    <property type="entry name" value="CE4_NodB_like_6s_7s"/>
    <property type="match status" value="1"/>
</dbReference>
<reference evidence="2 3" key="1">
    <citation type="submission" date="2020-07" db="EMBL/GenBank/DDBJ databases">
        <title>Sequencing the genomes of 1000 actinobacteria strains.</title>
        <authorList>
            <person name="Klenk H.-P."/>
        </authorList>
    </citation>
    <scope>NUCLEOTIDE SEQUENCE [LARGE SCALE GENOMIC DNA]</scope>
    <source>
        <strain evidence="2 3">DSM 22185</strain>
    </source>
</reference>
<proteinExistence type="predicted"/>
<dbReference type="GO" id="GO:0005975">
    <property type="term" value="P:carbohydrate metabolic process"/>
    <property type="evidence" value="ECO:0007669"/>
    <property type="project" value="InterPro"/>
</dbReference>
<gene>
    <name evidence="2" type="ORF">BKA02_001001</name>
</gene>
<dbReference type="Pfam" id="PF01522">
    <property type="entry name" value="Polysacc_deac_1"/>
    <property type="match status" value="1"/>
</dbReference>
<comment type="caution">
    <text evidence="2">The sequence shown here is derived from an EMBL/GenBank/DDBJ whole genome shotgun (WGS) entry which is preliminary data.</text>
</comment>
<dbReference type="InterPro" id="IPR011330">
    <property type="entry name" value="Glyco_hydro/deAcase_b/a-brl"/>
</dbReference>
<dbReference type="PROSITE" id="PS51677">
    <property type="entry name" value="NODB"/>
    <property type="match status" value="1"/>
</dbReference>
<feature type="domain" description="NodB homology" evidence="1">
    <location>
        <begin position="2"/>
        <end position="85"/>
    </location>
</feature>
<accession>A0A7Y9JME6</accession>
<dbReference type="EMBL" id="JACCBH010000001">
    <property type="protein sequence ID" value="NYD53946.1"/>
    <property type="molecule type" value="Genomic_DNA"/>
</dbReference>
<dbReference type="PANTHER" id="PTHR10587">
    <property type="entry name" value="GLYCOSYL TRANSFERASE-RELATED"/>
    <property type="match status" value="1"/>
</dbReference>
<name>A0A7Y9JME6_9MICO</name>
<dbReference type="Proteomes" id="UP000552045">
    <property type="component" value="Unassembled WGS sequence"/>
</dbReference>
<dbReference type="SUPFAM" id="SSF88713">
    <property type="entry name" value="Glycoside hydrolase/deacetylase"/>
    <property type="match status" value="1"/>
</dbReference>
<dbReference type="GO" id="GO:0016810">
    <property type="term" value="F:hydrolase activity, acting on carbon-nitrogen (but not peptide) bonds"/>
    <property type="evidence" value="ECO:0007669"/>
    <property type="project" value="InterPro"/>
</dbReference>
<keyword evidence="3" id="KW-1185">Reference proteome</keyword>
<sequence>MRRLSLTFDNGPVVGVTDRVLDMLDAHGAPATFFVIASRLRDPQLMALAAQTRTRGHRIGNHTLTHSAMFGDIDDPAFAAQEIHEAQRLIGDLSDEDLLFRPTGKGGHLGPRLLSQDAVSALAAGQHTLVLWNSVPRDWEQQDSWPDAALASLEDSEWTVLVLHDTTSAIDELPRFLREVERLGIELRTDFPDDCVPMRRGRLEGDITSLVQDANGEEHPR</sequence>
<dbReference type="InterPro" id="IPR002509">
    <property type="entry name" value="NODB_dom"/>
</dbReference>
<dbReference type="InterPro" id="IPR050248">
    <property type="entry name" value="Polysacc_deacetylase_ArnD"/>
</dbReference>
<evidence type="ECO:0000259" key="1">
    <source>
        <dbReference type="PROSITE" id="PS51677"/>
    </source>
</evidence>
<evidence type="ECO:0000313" key="3">
    <source>
        <dbReference type="Proteomes" id="UP000552045"/>
    </source>
</evidence>
<organism evidence="2 3">
    <name type="scientific">Microbacterium pseudoresistens</name>
    <dbReference type="NCBI Taxonomy" id="640634"/>
    <lineage>
        <taxon>Bacteria</taxon>
        <taxon>Bacillati</taxon>
        <taxon>Actinomycetota</taxon>
        <taxon>Actinomycetes</taxon>
        <taxon>Micrococcales</taxon>
        <taxon>Microbacteriaceae</taxon>
        <taxon>Microbacterium</taxon>
    </lineage>
</organism>
<protein>
    <submittedName>
        <fullName evidence="2">Peptidoglycan/xylan/chitin deacetylase (PgdA/CDA1 family)</fullName>
    </submittedName>
</protein>
<evidence type="ECO:0000313" key="2">
    <source>
        <dbReference type="EMBL" id="NYD53946.1"/>
    </source>
</evidence>
<dbReference type="RefSeq" id="WP_179431879.1">
    <property type="nucleotide sequence ID" value="NZ_BAABLC010000001.1"/>
</dbReference>